<dbReference type="CTD" id="336830"/>
<feature type="signal peptide" evidence="11">
    <location>
        <begin position="1"/>
        <end position="25"/>
    </location>
</feature>
<dbReference type="GO" id="GO:0005886">
    <property type="term" value="C:plasma membrane"/>
    <property type="evidence" value="ECO:0007669"/>
    <property type="project" value="TreeGrafter"/>
</dbReference>
<keyword evidence="6 10" id="KW-0472">Membrane</keyword>
<dbReference type="InterPro" id="IPR013783">
    <property type="entry name" value="Ig-like_fold"/>
</dbReference>
<dbReference type="AlphaFoldDB" id="A0A6P7PDS0"/>
<dbReference type="Gene3D" id="2.60.40.10">
    <property type="entry name" value="Immunoglobulins"/>
    <property type="match status" value="1"/>
</dbReference>
<dbReference type="PANTHER" id="PTHR13869:SF21">
    <property type="entry name" value="MYELIN PROTEIN ZERO-LIKE PROTEIN 2"/>
    <property type="match status" value="1"/>
</dbReference>
<sequence length="199" mass="21931">MIRPVIRTWLLLLAGLLPAVQHVIGIDIFTTGELEAVNGTDVKLKCTFTSTHPVTLQSVIATWSFRGLNSKIDESVFYYQEEPLPPTDGRFKGRVLWSGNVLKRDVSITLQDVQPTFNGTYICQVRNRPDVHGSSGETVLRVVDKVTLSEIGILAAAVGGACGVVLIILAMVVGVRLCRRNRMDHNIEMHPKEQGPGVW</sequence>
<keyword evidence="13" id="KW-1185">Reference proteome</keyword>
<proteinExistence type="inferred from homology"/>
<keyword evidence="8" id="KW-0325">Glycoprotein</keyword>
<evidence type="ECO:0000256" key="3">
    <source>
        <dbReference type="ARBA" id="ARBA00022692"/>
    </source>
</evidence>
<dbReference type="PANTHER" id="PTHR13869">
    <property type="entry name" value="MYELIN P0 RELATED"/>
    <property type="match status" value="1"/>
</dbReference>
<evidence type="ECO:0000256" key="1">
    <source>
        <dbReference type="ARBA" id="ARBA00004479"/>
    </source>
</evidence>
<dbReference type="Pfam" id="PF07686">
    <property type="entry name" value="V-set"/>
    <property type="match status" value="1"/>
</dbReference>
<evidence type="ECO:0000313" key="14">
    <source>
        <dbReference type="RefSeq" id="XP_029030331.1"/>
    </source>
</evidence>
<gene>
    <name evidence="14" type="primary">mpzl2b</name>
</gene>
<feature type="transmembrane region" description="Helical" evidence="10">
    <location>
        <begin position="151"/>
        <end position="175"/>
    </location>
</feature>
<dbReference type="InParanoid" id="A0A6P7PDS0"/>
<keyword evidence="7" id="KW-1015">Disulfide bond</keyword>
<dbReference type="InterPro" id="IPR013106">
    <property type="entry name" value="Ig_V-set"/>
</dbReference>
<dbReference type="InterPro" id="IPR036179">
    <property type="entry name" value="Ig-like_dom_sf"/>
</dbReference>
<comment type="similarity">
    <text evidence="2">Belongs to the myelin P0 protein family.</text>
</comment>
<keyword evidence="9" id="KW-0393">Immunoglobulin domain</keyword>
<keyword evidence="5 10" id="KW-1133">Transmembrane helix</keyword>
<dbReference type="InterPro" id="IPR007110">
    <property type="entry name" value="Ig-like_dom"/>
</dbReference>
<evidence type="ECO:0000313" key="13">
    <source>
        <dbReference type="Proteomes" id="UP000515150"/>
    </source>
</evidence>
<name>A0A6P7PDS0_BETSP</name>
<feature type="chain" id="PRO_5027710380" evidence="11">
    <location>
        <begin position="26"/>
        <end position="199"/>
    </location>
</feature>
<dbReference type="GO" id="GO:0098609">
    <property type="term" value="P:cell-cell adhesion"/>
    <property type="evidence" value="ECO:0007669"/>
    <property type="project" value="TreeGrafter"/>
</dbReference>
<evidence type="ECO:0000256" key="2">
    <source>
        <dbReference type="ARBA" id="ARBA00007180"/>
    </source>
</evidence>
<dbReference type="PROSITE" id="PS50835">
    <property type="entry name" value="IG_LIKE"/>
    <property type="match status" value="1"/>
</dbReference>
<organism evidence="13 14">
    <name type="scientific">Betta splendens</name>
    <name type="common">Siamese fighting fish</name>
    <dbReference type="NCBI Taxonomy" id="158456"/>
    <lineage>
        <taxon>Eukaryota</taxon>
        <taxon>Metazoa</taxon>
        <taxon>Chordata</taxon>
        <taxon>Craniata</taxon>
        <taxon>Vertebrata</taxon>
        <taxon>Euteleostomi</taxon>
        <taxon>Actinopterygii</taxon>
        <taxon>Neopterygii</taxon>
        <taxon>Teleostei</taxon>
        <taxon>Neoteleostei</taxon>
        <taxon>Acanthomorphata</taxon>
        <taxon>Anabantaria</taxon>
        <taxon>Anabantiformes</taxon>
        <taxon>Anabantoidei</taxon>
        <taxon>Osphronemidae</taxon>
        <taxon>Betta</taxon>
    </lineage>
</organism>
<feature type="domain" description="Ig-like" evidence="12">
    <location>
        <begin position="18"/>
        <end position="144"/>
    </location>
</feature>
<dbReference type="SMART" id="SM00409">
    <property type="entry name" value="IG"/>
    <property type="match status" value="1"/>
</dbReference>
<dbReference type="InterPro" id="IPR000920">
    <property type="entry name" value="Myelin_P0-rel"/>
</dbReference>
<evidence type="ECO:0000256" key="11">
    <source>
        <dbReference type="SAM" id="SignalP"/>
    </source>
</evidence>
<evidence type="ECO:0000256" key="6">
    <source>
        <dbReference type="ARBA" id="ARBA00023136"/>
    </source>
</evidence>
<dbReference type="GeneID" id="114869947"/>
<dbReference type="SUPFAM" id="SSF48726">
    <property type="entry name" value="Immunoglobulin"/>
    <property type="match status" value="1"/>
</dbReference>
<keyword evidence="3 10" id="KW-0812">Transmembrane</keyword>
<protein>
    <submittedName>
        <fullName evidence="14">Myelin protein zero-like protein 2b</fullName>
    </submittedName>
</protein>
<dbReference type="RefSeq" id="XP_029030331.1">
    <property type="nucleotide sequence ID" value="XM_029174498.2"/>
</dbReference>
<evidence type="ECO:0000259" key="12">
    <source>
        <dbReference type="PROSITE" id="PS50835"/>
    </source>
</evidence>
<dbReference type="PRINTS" id="PR00213">
    <property type="entry name" value="MYELINP0"/>
</dbReference>
<evidence type="ECO:0000256" key="10">
    <source>
        <dbReference type="SAM" id="Phobius"/>
    </source>
</evidence>
<evidence type="ECO:0000256" key="5">
    <source>
        <dbReference type="ARBA" id="ARBA00022989"/>
    </source>
</evidence>
<keyword evidence="4 11" id="KW-0732">Signal</keyword>
<evidence type="ECO:0000256" key="7">
    <source>
        <dbReference type="ARBA" id="ARBA00023157"/>
    </source>
</evidence>
<evidence type="ECO:0000256" key="8">
    <source>
        <dbReference type="ARBA" id="ARBA00023180"/>
    </source>
</evidence>
<comment type="subcellular location">
    <subcellularLocation>
        <location evidence="1">Membrane</location>
        <topology evidence="1">Single-pass type I membrane protein</topology>
    </subcellularLocation>
</comment>
<dbReference type="KEGG" id="bspl:114869947"/>
<dbReference type="InterPro" id="IPR003599">
    <property type="entry name" value="Ig_sub"/>
</dbReference>
<dbReference type="Proteomes" id="UP000515150">
    <property type="component" value="Chromosome 14"/>
</dbReference>
<dbReference type="OrthoDB" id="8916449at2759"/>
<evidence type="ECO:0000256" key="4">
    <source>
        <dbReference type="ARBA" id="ARBA00022729"/>
    </source>
</evidence>
<dbReference type="SMART" id="SM00406">
    <property type="entry name" value="IGv"/>
    <property type="match status" value="1"/>
</dbReference>
<reference evidence="14" key="1">
    <citation type="submission" date="2025-08" db="UniProtKB">
        <authorList>
            <consortium name="RefSeq"/>
        </authorList>
    </citation>
    <scope>IDENTIFICATION</scope>
</reference>
<accession>A0A6P7PDS0</accession>
<evidence type="ECO:0000256" key="9">
    <source>
        <dbReference type="ARBA" id="ARBA00023319"/>
    </source>
</evidence>
<dbReference type="FunFam" id="2.60.40.10:FF:000193">
    <property type="entry name" value="Myelin protein zero-like 1 like"/>
    <property type="match status" value="1"/>
</dbReference>